<dbReference type="Pfam" id="PF13576">
    <property type="entry name" value="Pentapeptide_3"/>
    <property type="match status" value="1"/>
</dbReference>
<dbReference type="OrthoDB" id="67652at2"/>
<evidence type="ECO:0000313" key="1">
    <source>
        <dbReference type="EMBL" id="PCE66206.1"/>
    </source>
</evidence>
<evidence type="ECO:0008006" key="3">
    <source>
        <dbReference type="Google" id="ProtNLM"/>
    </source>
</evidence>
<name>A0A2A4GDZ7_9FLAO</name>
<comment type="caution">
    <text evidence="1">The sequence shown here is derived from an EMBL/GenBank/DDBJ whole genome shotgun (WGS) entry which is preliminary data.</text>
</comment>
<dbReference type="Gene3D" id="2.160.20.80">
    <property type="entry name" value="E3 ubiquitin-protein ligase SopA"/>
    <property type="match status" value="1"/>
</dbReference>
<dbReference type="AlphaFoldDB" id="A0A2A4GDZ7"/>
<dbReference type="SUPFAM" id="SSF141571">
    <property type="entry name" value="Pentapeptide repeat-like"/>
    <property type="match status" value="1"/>
</dbReference>
<dbReference type="InterPro" id="IPR052949">
    <property type="entry name" value="PA_immunity-related"/>
</dbReference>
<protein>
    <recommendedName>
        <fullName evidence="3">MCBG-like protein</fullName>
    </recommendedName>
</protein>
<dbReference type="RefSeq" id="WP_097441728.1">
    <property type="nucleotide sequence ID" value="NZ_NBWU01000001.1"/>
</dbReference>
<sequence>MNQLPFITDQDFGKLNGKAALPKGEYDGCHFEHCDFTQTPLSNYKFSDCTFSHCDLSNAPLVNTQLNQVRFTDCKLMGLDFSTCDDFLFTVHFERCPMDLCSFYQGRMPATTFLGCSLKKADFTEAELAGADFSDSNLEGALFEDCNLEGADFREAIYLSLDPARNRMKNARFKKEQLAGLLTKYSLQIE</sequence>
<evidence type="ECO:0000313" key="2">
    <source>
        <dbReference type="Proteomes" id="UP000219559"/>
    </source>
</evidence>
<organism evidence="1 2">
    <name type="scientific">Sediminicola luteus</name>
    <dbReference type="NCBI Taxonomy" id="319238"/>
    <lineage>
        <taxon>Bacteria</taxon>
        <taxon>Pseudomonadati</taxon>
        <taxon>Bacteroidota</taxon>
        <taxon>Flavobacteriia</taxon>
        <taxon>Flavobacteriales</taxon>
        <taxon>Flavobacteriaceae</taxon>
        <taxon>Sediminicola</taxon>
    </lineage>
</organism>
<dbReference type="Proteomes" id="UP000219559">
    <property type="component" value="Unassembled WGS sequence"/>
</dbReference>
<dbReference type="EMBL" id="NBWU01000001">
    <property type="protein sequence ID" value="PCE66206.1"/>
    <property type="molecule type" value="Genomic_DNA"/>
</dbReference>
<proteinExistence type="predicted"/>
<dbReference type="PANTHER" id="PTHR42999:SF1">
    <property type="entry name" value="PENTAPEPTIDE REPEAT-CONTAINING PROTEIN"/>
    <property type="match status" value="1"/>
</dbReference>
<keyword evidence="2" id="KW-1185">Reference proteome</keyword>
<dbReference type="PANTHER" id="PTHR42999">
    <property type="entry name" value="ANTIBIOTIC RESISTANCE PROTEIN MCBG"/>
    <property type="match status" value="1"/>
</dbReference>
<reference evidence="1 2" key="1">
    <citation type="submission" date="2017-04" db="EMBL/GenBank/DDBJ databases">
        <title>A new member of the family Flavobacteriaceae isolated from ascidians.</title>
        <authorList>
            <person name="Chen L."/>
        </authorList>
    </citation>
    <scope>NUCLEOTIDE SEQUENCE [LARGE SCALE GENOMIC DNA]</scope>
    <source>
        <strain evidence="1 2">HQA918</strain>
    </source>
</reference>
<dbReference type="InterPro" id="IPR001646">
    <property type="entry name" value="5peptide_repeat"/>
</dbReference>
<accession>A0A2A4GDZ7</accession>
<gene>
    <name evidence="1" type="ORF">B7P33_02595</name>
</gene>
<dbReference type="Pfam" id="PF13599">
    <property type="entry name" value="Pentapeptide_4"/>
    <property type="match status" value="1"/>
</dbReference>